<feature type="compositionally biased region" description="Polar residues" evidence="1">
    <location>
        <begin position="67"/>
        <end position="76"/>
    </location>
</feature>
<evidence type="ECO:0000313" key="4">
    <source>
        <dbReference type="WBParaSite" id="TMUE_3000011237.1"/>
    </source>
</evidence>
<name>A0A5S6QV91_TRIMR</name>
<dbReference type="WBParaSite" id="TMUE_3000011145.1">
    <property type="protein sequence ID" value="TMUE_3000011145.1"/>
    <property type="gene ID" value="WBGene00301185"/>
</dbReference>
<proteinExistence type="predicted"/>
<reference evidence="2" key="2">
    <citation type="submission" date="2014-03" db="EMBL/GenBank/DDBJ databases">
        <title>The whipworm genome and dual-species transcriptomics of an intimate host-pathogen interaction.</title>
        <authorList>
            <person name="Foth B.J."/>
            <person name="Tsai I.J."/>
            <person name="Reid A.J."/>
            <person name="Bancroft A.J."/>
            <person name="Nichol S."/>
            <person name="Tracey A."/>
            <person name="Holroyd N."/>
            <person name="Cotton J.A."/>
            <person name="Stanley E.J."/>
            <person name="Zarowiecki M."/>
            <person name="Liu J.Z."/>
            <person name="Huckvale T."/>
            <person name="Cooper P.J."/>
            <person name="Grencis R.K."/>
            <person name="Berriman M."/>
        </authorList>
    </citation>
    <scope>NUCLEOTIDE SEQUENCE [LARGE SCALE GENOMIC DNA]</scope>
    <source>
        <strain evidence="2">Edinburgh</strain>
    </source>
</reference>
<organism evidence="2 3">
    <name type="scientific">Trichuris muris</name>
    <name type="common">Mouse whipworm</name>
    <dbReference type="NCBI Taxonomy" id="70415"/>
    <lineage>
        <taxon>Eukaryota</taxon>
        <taxon>Metazoa</taxon>
        <taxon>Ecdysozoa</taxon>
        <taxon>Nematoda</taxon>
        <taxon>Enoplea</taxon>
        <taxon>Dorylaimia</taxon>
        <taxon>Trichinellida</taxon>
        <taxon>Trichuridae</taxon>
        <taxon>Trichuris</taxon>
    </lineage>
</organism>
<evidence type="ECO:0000313" key="2">
    <source>
        <dbReference type="Proteomes" id="UP000046395"/>
    </source>
</evidence>
<accession>A0A5S6QV91</accession>
<evidence type="ECO:0000256" key="1">
    <source>
        <dbReference type="SAM" id="MobiDB-lite"/>
    </source>
</evidence>
<feature type="region of interest" description="Disordered" evidence="1">
    <location>
        <begin position="63"/>
        <end position="85"/>
    </location>
</feature>
<evidence type="ECO:0000313" key="3">
    <source>
        <dbReference type="WBParaSite" id="TMUE_3000011145.1"/>
    </source>
</evidence>
<protein>
    <submittedName>
        <fullName evidence="3 4">Uncharacterized protein</fullName>
    </submittedName>
</protein>
<sequence length="109" mass="11868">MRPTNGRTGKIFEATTPGDDSTQPRPETSSRRNVVRDLPTAVCAPSDRWTVTPPLPYRLADAHITKDASSNNTMEVTTPPRTCPPPVKEQVWLTGEAQSDADANSILLP</sequence>
<dbReference type="Proteomes" id="UP000046395">
    <property type="component" value="Unassembled WGS sequence"/>
</dbReference>
<dbReference type="WBParaSite" id="TMUE_3000011237.1">
    <property type="protein sequence ID" value="TMUE_3000011237.1"/>
    <property type="gene ID" value="WBGene00301231"/>
</dbReference>
<feature type="region of interest" description="Disordered" evidence="1">
    <location>
        <begin position="1"/>
        <end position="33"/>
    </location>
</feature>
<feature type="compositionally biased region" description="Polar residues" evidence="1">
    <location>
        <begin position="18"/>
        <end position="27"/>
    </location>
</feature>
<dbReference type="AlphaFoldDB" id="A0A5S6QV91"/>
<keyword evidence="2" id="KW-1185">Reference proteome</keyword>
<reference evidence="2" key="1">
    <citation type="submission" date="2013-11" db="EMBL/GenBank/DDBJ databases">
        <authorList>
            <person name="Aslett M."/>
        </authorList>
    </citation>
    <scope>NUCLEOTIDE SEQUENCE [LARGE SCALE GENOMIC DNA]</scope>
    <source>
        <strain evidence="2">Edinburgh</strain>
    </source>
</reference>
<reference evidence="3 4" key="3">
    <citation type="submission" date="2019-12" db="UniProtKB">
        <authorList>
            <consortium name="WormBaseParasite"/>
        </authorList>
    </citation>
    <scope>IDENTIFICATION</scope>
</reference>